<dbReference type="Proteomes" id="UP000800035">
    <property type="component" value="Unassembled WGS sequence"/>
</dbReference>
<sequence length="494" mass="52500">MKSYILAALVASSLAADTPQFSKVADKVRPHLSSGAEMFLPGSDGYNTATERWSASIKPGFIGIVKVATEEDVQTVIEGANALNLPYLAITGGHGGSTALNTAKNAVGIYMRGLTGTTISGSTDKGPIAVVKGGSLSGEVIDYVWGQGKTLVAGACGCTGFTSPMLGGGHGWLEGQYGVMSDNLISANLVLANGSAITVSSTQNSDLYWGIRGAGHNFGIVTSVNYQVYDRKTDVDSGFATATYIFTQDKLESVFTIANQWIAATNRPVELTHYAVFVNVPQIDPTNAIIQFLVYWQGTTIPAQYTDPLNALGPINVAEAYVDLPGASVLTGADVNGQACQKGASHQTYPVDLFKWDVNNLRTVLNIYGELPAKGLGNSIMMLEGFSVNKVQAIAQDSSAFPSREYNLLASPLFTYAPGDSSLDNLAEAYGKRIRAALLNNTGLTHSAYVNYAYGDESNAAVYGPEAARLEKLKALKKKYDPEGKFNFFEPIEV</sequence>
<protein>
    <submittedName>
        <fullName evidence="8">FAD-binding domain-containing protein</fullName>
    </submittedName>
</protein>
<feature type="chain" id="PRO_5025486223" evidence="6">
    <location>
        <begin position="16"/>
        <end position="494"/>
    </location>
</feature>
<dbReference type="Gene3D" id="3.30.43.10">
    <property type="entry name" value="Uridine Diphospho-n-acetylenolpyruvylglucosamine Reductase, domain 2"/>
    <property type="match status" value="1"/>
</dbReference>
<dbReference type="Gene3D" id="3.30.465.10">
    <property type="match status" value="1"/>
</dbReference>
<evidence type="ECO:0000313" key="9">
    <source>
        <dbReference type="Proteomes" id="UP000800035"/>
    </source>
</evidence>
<dbReference type="InterPro" id="IPR016169">
    <property type="entry name" value="FAD-bd_PCMH_sub2"/>
</dbReference>
<evidence type="ECO:0000256" key="6">
    <source>
        <dbReference type="SAM" id="SignalP"/>
    </source>
</evidence>
<organism evidence="8 9">
    <name type="scientific">Byssothecium circinans</name>
    <dbReference type="NCBI Taxonomy" id="147558"/>
    <lineage>
        <taxon>Eukaryota</taxon>
        <taxon>Fungi</taxon>
        <taxon>Dikarya</taxon>
        <taxon>Ascomycota</taxon>
        <taxon>Pezizomycotina</taxon>
        <taxon>Dothideomycetes</taxon>
        <taxon>Pleosporomycetidae</taxon>
        <taxon>Pleosporales</taxon>
        <taxon>Massarineae</taxon>
        <taxon>Massarinaceae</taxon>
        <taxon>Byssothecium</taxon>
    </lineage>
</organism>
<dbReference type="SUPFAM" id="SSF56176">
    <property type="entry name" value="FAD-binding/transporter-associated domain-like"/>
    <property type="match status" value="1"/>
</dbReference>
<keyword evidence="5" id="KW-0560">Oxidoreductase</keyword>
<evidence type="ECO:0000256" key="5">
    <source>
        <dbReference type="ARBA" id="ARBA00023002"/>
    </source>
</evidence>
<feature type="domain" description="FAD-binding PCMH-type" evidence="7">
    <location>
        <begin position="57"/>
        <end position="231"/>
    </location>
</feature>
<dbReference type="InterPro" id="IPR050416">
    <property type="entry name" value="FAD-linked_Oxidoreductase"/>
</dbReference>
<comment type="cofactor">
    <cofactor evidence="1">
        <name>FAD</name>
        <dbReference type="ChEBI" id="CHEBI:57692"/>
    </cofactor>
</comment>
<dbReference type="Pfam" id="PF08031">
    <property type="entry name" value="BBE"/>
    <property type="match status" value="1"/>
</dbReference>
<name>A0A6A5U4C3_9PLEO</name>
<keyword evidence="6" id="KW-0732">Signal</keyword>
<keyword evidence="9" id="KW-1185">Reference proteome</keyword>
<gene>
    <name evidence="8" type="ORF">CC80DRAFT_534356</name>
</gene>
<dbReference type="InterPro" id="IPR016166">
    <property type="entry name" value="FAD-bd_PCMH"/>
</dbReference>
<dbReference type="GO" id="GO:0016491">
    <property type="term" value="F:oxidoreductase activity"/>
    <property type="evidence" value="ECO:0007669"/>
    <property type="project" value="UniProtKB-KW"/>
</dbReference>
<dbReference type="PROSITE" id="PS51387">
    <property type="entry name" value="FAD_PCMH"/>
    <property type="match status" value="1"/>
</dbReference>
<proteinExistence type="inferred from homology"/>
<dbReference type="OrthoDB" id="415825at2759"/>
<comment type="similarity">
    <text evidence="2">Belongs to the oxygen-dependent FAD-linked oxidoreductase family.</text>
</comment>
<dbReference type="Pfam" id="PF01565">
    <property type="entry name" value="FAD_binding_4"/>
    <property type="match status" value="1"/>
</dbReference>
<dbReference type="Gene3D" id="3.40.462.20">
    <property type="match status" value="1"/>
</dbReference>
<keyword evidence="4" id="KW-0274">FAD</keyword>
<dbReference type="PANTHER" id="PTHR42973">
    <property type="entry name" value="BINDING OXIDOREDUCTASE, PUTATIVE (AFU_ORTHOLOGUE AFUA_1G17690)-RELATED"/>
    <property type="match status" value="1"/>
</dbReference>
<dbReference type="AlphaFoldDB" id="A0A6A5U4C3"/>
<dbReference type="InterPro" id="IPR012951">
    <property type="entry name" value="BBE"/>
</dbReference>
<dbReference type="InterPro" id="IPR006094">
    <property type="entry name" value="Oxid_FAD_bind_N"/>
</dbReference>
<keyword evidence="3" id="KW-0285">Flavoprotein</keyword>
<dbReference type="EMBL" id="ML976988">
    <property type="protein sequence ID" value="KAF1957836.1"/>
    <property type="molecule type" value="Genomic_DNA"/>
</dbReference>
<dbReference type="GO" id="GO:0071949">
    <property type="term" value="F:FAD binding"/>
    <property type="evidence" value="ECO:0007669"/>
    <property type="project" value="InterPro"/>
</dbReference>
<evidence type="ECO:0000256" key="2">
    <source>
        <dbReference type="ARBA" id="ARBA00005466"/>
    </source>
</evidence>
<dbReference type="InterPro" id="IPR016167">
    <property type="entry name" value="FAD-bd_PCMH_sub1"/>
</dbReference>
<feature type="signal peptide" evidence="6">
    <location>
        <begin position="1"/>
        <end position="15"/>
    </location>
</feature>
<dbReference type="InterPro" id="IPR036318">
    <property type="entry name" value="FAD-bd_PCMH-like_sf"/>
</dbReference>
<evidence type="ECO:0000313" key="8">
    <source>
        <dbReference type="EMBL" id="KAF1957836.1"/>
    </source>
</evidence>
<evidence type="ECO:0000256" key="1">
    <source>
        <dbReference type="ARBA" id="ARBA00001974"/>
    </source>
</evidence>
<evidence type="ECO:0000256" key="3">
    <source>
        <dbReference type="ARBA" id="ARBA00022630"/>
    </source>
</evidence>
<dbReference type="PANTHER" id="PTHR42973:SF9">
    <property type="entry name" value="FAD-BINDING PCMH-TYPE DOMAIN-CONTAINING PROTEIN-RELATED"/>
    <property type="match status" value="1"/>
</dbReference>
<evidence type="ECO:0000256" key="4">
    <source>
        <dbReference type="ARBA" id="ARBA00022827"/>
    </source>
</evidence>
<accession>A0A6A5U4C3</accession>
<reference evidence="8" key="1">
    <citation type="journal article" date="2020" name="Stud. Mycol.">
        <title>101 Dothideomycetes genomes: a test case for predicting lifestyles and emergence of pathogens.</title>
        <authorList>
            <person name="Haridas S."/>
            <person name="Albert R."/>
            <person name="Binder M."/>
            <person name="Bloem J."/>
            <person name="Labutti K."/>
            <person name="Salamov A."/>
            <person name="Andreopoulos B."/>
            <person name="Baker S."/>
            <person name="Barry K."/>
            <person name="Bills G."/>
            <person name="Bluhm B."/>
            <person name="Cannon C."/>
            <person name="Castanera R."/>
            <person name="Culley D."/>
            <person name="Daum C."/>
            <person name="Ezra D."/>
            <person name="Gonzalez J."/>
            <person name="Henrissat B."/>
            <person name="Kuo A."/>
            <person name="Liang C."/>
            <person name="Lipzen A."/>
            <person name="Lutzoni F."/>
            <person name="Magnuson J."/>
            <person name="Mondo S."/>
            <person name="Nolan M."/>
            <person name="Ohm R."/>
            <person name="Pangilinan J."/>
            <person name="Park H.-J."/>
            <person name="Ramirez L."/>
            <person name="Alfaro M."/>
            <person name="Sun H."/>
            <person name="Tritt A."/>
            <person name="Yoshinaga Y."/>
            <person name="Zwiers L.-H."/>
            <person name="Turgeon B."/>
            <person name="Goodwin S."/>
            <person name="Spatafora J."/>
            <person name="Crous P."/>
            <person name="Grigoriev I."/>
        </authorList>
    </citation>
    <scope>NUCLEOTIDE SEQUENCE</scope>
    <source>
        <strain evidence="8">CBS 675.92</strain>
    </source>
</reference>
<evidence type="ECO:0000259" key="7">
    <source>
        <dbReference type="PROSITE" id="PS51387"/>
    </source>
</evidence>